<organism evidence="1 2">
    <name type="scientific">Halorubrum salipaludis</name>
    <dbReference type="NCBI Taxonomy" id="2032630"/>
    <lineage>
        <taxon>Archaea</taxon>
        <taxon>Methanobacteriati</taxon>
        <taxon>Methanobacteriota</taxon>
        <taxon>Stenosarchaea group</taxon>
        <taxon>Halobacteria</taxon>
        <taxon>Halobacteriales</taxon>
        <taxon>Haloferacaceae</taxon>
        <taxon>Halorubrum</taxon>
    </lineage>
</organism>
<gene>
    <name evidence="1" type="ORF">CK500_07455</name>
</gene>
<dbReference type="AlphaFoldDB" id="A0A2A2FFP1"/>
<proteinExistence type="predicted"/>
<dbReference type="Proteomes" id="UP000218083">
    <property type="component" value="Unassembled WGS sequence"/>
</dbReference>
<name>A0A2A2FFP1_9EURY</name>
<protein>
    <submittedName>
        <fullName evidence="1">Uncharacterized protein</fullName>
    </submittedName>
</protein>
<evidence type="ECO:0000313" key="1">
    <source>
        <dbReference type="EMBL" id="PAU84256.1"/>
    </source>
</evidence>
<comment type="caution">
    <text evidence="1">The sequence shown here is derived from an EMBL/GenBank/DDBJ whole genome shotgun (WGS) entry which is preliminary data.</text>
</comment>
<dbReference type="EMBL" id="NSKC01000003">
    <property type="protein sequence ID" value="PAU84256.1"/>
    <property type="molecule type" value="Genomic_DNA"/>
</dbReference>
<sequence length="222" mass="24306">MADLSTLVTGVVLESTKGVAAAEVEAAAERASFRESLDRDPTAFADREAIEAFLRERFPPFGRDPRTVLEPYVDPDLLRKALSRWEPGETAVRPGSPYVHPDRFPAGPLSETPPVERVLGVELTERELEVVGDLALFTRSAVRRVRDAAAERIGRRELAARRSVAEQGYPRPVVEGIDVETKVTFGGEIDATPFDARYAEHAVAGGIGTVRTELHFEDESGP</sequence>
<dbReference type="RefSeq" id="WP_095636607.1">
    <property type="nucleotide sequence ID" value="NZ_NSKC01000003.1"/>
</dbReference>
<accession>A0A2A2FFP1</accession>
<evidence type="ECO:0000313" key="2">
    <source>
        <dbReference type="Proteomes" id="UP000218083"/>
    </source>
</evidence>
<keyword evidence="2" id="KW-1185">Reference proteome</keyword>
<reference evidence="1 2" key="1">
    <citation type="submission" date="2017-08" db="EMBL/GenBank/DDBJ databases">
        <title>The strain WRN001 was isolated from Binhai saline alkaline soil, Tianjin, China.</title>
        <authorList>
            <person name="Liu D."/>
            <person name="Zhang G."/>
        </authorList>
    </citation>
    <scope>NUCLEOTIDE SEQUENCE [LARGE SCALE GENOMIC DNA]</scope>
    <source>
        <strain evidence="1 2">WN019</strain>
    </source>
</reference>